<evidence type="ECO:0000313" key="1">
    <source>
        <dbReference type="EMBL" id="KAJ6635029.1"/>
    </source>
</evidence>
<comment type="caution">
    <text evidence="1">The sequence shown here is derived from an EMBL/GenBank/DDBJ whole genome shotgun (WGS) entry which is preliminary data.</text>
</comment>
<evidence type="ECO:0000313" key="2">
    <source>
        <dbReference type="Proteomes" id="UP001151699"/>
    </source>
</evidence>
<name>A0A9Q0MQG5_9DIPT</name>
<accession>A0A9Q0MQG5</accession>
<dbReference type="EMBL" id="WJQU01000004">
    <property type="protein sequence ID" value="KAJ6635029.1"/>
    <property type="molecule type" value="Genomic_DNA"/>
</dbReference>
<sequence>MELYIISAKLKLKQVGHTQLNRSVTELIS</sequence>
<organism evidence="1 2">
    <name type="scientific">Pseudolycoriella hygida</name>
    <dbReference type="NCBI Taxonomy" id="35572"/>
    <lineage>
        <taxon>Eukaryota</taxon>
        <taxon>Metazoa</taxon>
        <taxon>Ecdysozoa</taxon>
        <taxon>Arthropoda</taxon>
        <taxon>Hexapoda</taxon>
        <taxon>Insecta</taxon>
        <taxon>Pterygota</taxon>
        <taxon>Neoptera</taxon>
        <taxon>Endopterygota</taxon>
        <taxon>Diptera</taxon>
        <taxon>Nematocera</taxon>
        <taxon>Sciaroidea</taxon>
        <taxon>Sciaridae</taxon>
        <taxon>Pseudolycoriella</taxon>
    </lineage>
</organism>
<keyword evidence="2" id="KW-1185">Reference proteome</keyword>
<proteinExistence type="predicted"/>
<reference evidence="1" key="1">
    <citation type="submission" date="2022-07" db="EMBL/GenBank/DDBJ databases">
        <authorList>
            <person name="Trinca V."/>
            <person name="Uliana J.V.C."/>
            <person name="Torres T.T."/>
            <person name="Ward R.J."/>
            <person name="Monesi N."/>
        </authorList>
    </citation>
    <scope>NUCLEOTIDE SEQUENCE</scope>
    <source>
        <strain evidence="1">HSMRA1968</strain>
        <tissue evidence="1">Whole embryos</tissue>
    </source>
</reference>
<gene>
    <name evidence="1" type="ORF">Bhyg_13611</name>
</gene>
<protein>
    <submittedName>
        <fullName evidence="1">Uncharacterized protein</fullName>
    </submittedName>
</protein>
<dbReference type="Proteomes" id="UP001151699">
    <property type="component" value="Chromosome C"/>
</dbReference>
<dbReference type="AlphaFoldDB" id="A0A9Q0MQG5"/>